<dbReference type="OrthoDB" id="9796526at2"/>
<proteinExistence type="inferred from homology"/>
<feature type="domain" description="HTH lysR-type" evidence="5">
    <location>
        <begin position="7"/>
        <end position="64"/>
    </location>
</feature>
<gene>
    <name evidence="6" type="ORF">AKJ09_04196</name>
</gene>
<dbReference type="Pfam" id="PF03466">
    <property type="entry name" value="LysR_substrate"/>
    <property type="match status" value="1"/>
</dbReference>
<accession>A0A0K1PVH7</accession>
<sequence>MNGQAAPAWDDVRLFLAIAEQGSIGKAAKALGMAQPTVSRRLAEIEASYGFPLFRRTPSGVSLTSRAERLVAPAKRMAEWAAEVARAIDDPNAGPRGVVRITAPPGVAMDFLAPFAGWLRQKRPGIALDVLSTVGVLDLSRGEADLALRAVSTTRGDLVRVAVLEQDVAFFASADYAARLPKGYGYADVDFVGWAPPYEMLPPNPQLAKLVPGFAPVFTSDSFLVQQAAAEAGAGAIPLPRTGHRFSRPSTMVELSLDLGPYAKTSTMLVAARSALEIPRVRVVADLLRKEFAHAQALVKRPRGKV</sequence>
<evidence type="ECO:0000313" key="7">
    <source>
        <dbReference type="Proteomes" id="UP000064967"/>
    </source>
</evidence>
<dbReference type="Gene3D" id="1.10.10.10">
    <property type="entry name" value="Winged helix-like DNA-binding domain superfamily/Winged helix DNA-binding domain"/>
    <property type="match status" value="1"/>
</dbReference>
<dbReference type="EMBL" id="CP012333">
    <property type="protein sequence ID" value="AKU97532.1"/>
    <property type="molecule type" value="Genomic_DNA"/>
</dbReference>
<evidence type="ECO:0000256" key="2">
    <source>
        <dbReference type="ARBA" id="ARBA00023015"/>
    </source>
</evidence>
<keyword evidence="4" id="KW-0804">Transcription</keyword>
<evidence type="ECO:0000256" key="1">
    <source>
        <dbReference type="ARBA" id="ARBA00009437"/>
    </source>
</evidence>
<evidence type="ECO:0000256" key="4">
    <source>
        <dbReference type="ARBA" id="ARBA00023163"/>
    </source>
</evidence>
<dbReference type="RefSeq" id="WP_146648651.1">
    <property type="nucleotide sequence ID" value="NZ_CP012333.1"/>
</dbReference>
<comment type="similarity">
    <text evidence="1">Belongs to the LysR transcriptional regulatory family.</text>
</comment>
<dbReference type="InterPro" id="IPR000847">
    <property type="entry name" value="LysR_HTH_N"/>
</dbReference>
<dbReference type="GO" id="GO:0006351">
    <property type="term" value="P:DNA-templated transcription"/>
    <property type="evidence" value="ECO:0007669"/>
    <property type="project" value="TreeGrafter"/>
</dbReference>
<dbReference type="Pfam" id="PF00126">
    <property type="entry name" value="HTH_1"/>
    <property type="match status" value="1"/>
</dbReference>
<evidence type="ECO:0000313" key="6">
    <source>
        <dbReference type="EMBL" id="AKU97532.1"/>
    </source>
</evidence>
<dbReference type="SUPFAM" id="SSF53850">
    <property type="entry name" value="Periplasmic binding protein-like II"/>
    <property type="match status" value="1"/>
</dbReference>
<keyword evidence="2" id="KW-0805">Transcription regulation</keyword>
<keyword evidence="3" id="KW-0238">DNA-binding</keyword>
<dbReference type="PROSITE" id="PS50931">
    <property type="entry name" value="HTH_LYSR"/>
    <property type="match status" value="1"/>
</dbReference>
<dbReference type="Proteomes" id="UP000064967">
    <property type="component" value="Chromosome"/>
</dbReference>
<dbReference type="AlphaFoldDB" id="A0A0K1PVH7"/>
<dbReference type="GO" id="GO:0043565">
    <property type="term" value="F:sequence-specific DNA binding"/>
    <property type="evidence" value="ECO:0007669"/>
    <property type="project" value="TreeGrafter"/>
</dbReference>
<dbReference type="InterPro" id="IPR058163">
    <property type="entry name" value="LysR-type_TF_proteobact-type"/>
</dbReference>
<dbReference type="SUPFAM" id="SSF46785">
    <property type="entry name" value="Winged helix' DNA-binding domain"/>
    <property type="match status" value="1"/>
</dbReference>
<dbReference type="PANTHER" id="PTHR30537:SF3">
    <property type="entry name" value="TRANSCRIPTIONAL REGULATORY PROTEIN"/>
    <property type="match status" value="1"/>
</dbReference>
<name>A0A0K1PVH7_9BACT</name>
<dbReference type="GO" id="GO:0003700">
    <property type="term" value="F:DNA-binding transcription factor activity"/>
    <property type="evidence" value="ECO:0007669"/>
    <property type="project" value="InterPro"/>
</dbReference>
<dbReference type="InterPro" id="IPR005119">
    <property type="entry name" value="LysR_subst-bd"/>
</dbReference>
<evidence type="ECO:0000259" key="5">
    <source>
        <dbReference type="PROSITE" id="PS50931"/>
    </source>
</evidence>
<dbReference type="PANTHER" id="PTHR30537">
    <property type="entry name" value="HTH-TYPE TRANSCRIPTIONAL REGULATOR"/>
    <property type="match status" value="1"/>
</dbReference>
<reference evidence="6 7" key="1">
    <citation type="submission" date="2015-08" db="EMBL/GenBank/DDBJ databases">
        <authorList>
            <person name="Babu N.S."/>
            <person name="Beckwith C.J."/>
            <person name="Beseler K.G."/>
            <person name="Brison A."/>
            <person name="Carone J.V."/>
            <person name="Caskin T.P."/>
            <person name="Diamond M."/>
            <person name="Durham M.E."/>
            <person name="Foxe J.M."/>
            <person name="Go M."/>
            <person name="Henderson B.A."/>
            <person name="Jones I.B."/>
            <person name="McGettigan J.A."/>
            <person name="Micheletti S.J."/>
            <person name="Nasrallah M.E."/>
            <person name="Ortiz D."/>
            <person name="Piller C.R."/>
            <person name="Privatt S.R."/>
            <person name="Schneider S.L."/>
            <person name="Sharp S."/>
            <person name="Smith T.C."/>
            <person name="Stanton J.D."/>
            <person name="Ullery H.E."/>
            <person name="Wilson R.J."/>
            <person name="Serrano M.G."/>
            <person name="Buck G."/>
            <person name="Lee V."/>
            <person name="Wang Y."/>
            <person name="Carvalho R."/>
            <person name="Voegtly L."/>
            <person name="Shi R."/>
            <person name="Duckworth R."/>
            <person name="Johnson A."/>
            <person name="Loviza R."/>
            <person name="Walstead R."/>
            <person name="Shah Z."/>
            <person name="Kiflezghi M."/>
            <person name="Wade K."/>
            <person name="Ball S.L."/>
            <person name="Bradley K.W."/>
            <person name="Asai D.J."/>
            <person name="Bowman C.A."/>
            <person name="Russell D.A."/>
            <person name="Pope W.H."/>
            <person name="Jacobs-Sera D."/>
            <person name="Hendrix R.W."/>
            <person name="Hatfull G.F."/>
        </authorList>
    </citation>
    <scope>NUCLEOTIDE SEQUENCE [LARGE SCALE GENOMIC DNA]</scope>
    <source>
        <strain evidence="6 7">DSM 27648</strain>
    </source>
</reference>
<dbReference type="Gene3D" id="3.40.190.290">
    <property type="match status" value="1"/>
</dbReference>
<dbReference type="PRINTS" id="PR00039">
    <property type="entry name" value="HTHLYSR"/>
</dbReference>
<dbReference type="InterPro" id="IPR036388">
    <property type="entry name" value="WH-like_DNA-bd_sf"/>
</dbReference>
<organism evidence="6 7">
    <name type="scientific">Labilithrix luteola</name>
    <dbReference type="NCBI Taxonomy" id="1391654"/>
    <lineage>
        <taxon>Bacteria</taxon>
        <taxon>Pseudomonadati</taxon>
        <taxon>Myxococcota</taxon>
        <taxon>Polyangia</taxon>
        <taxon>Polyangiales</taxon>
        <taxon>Labilitrichaceae</taxon>
        <taxon>Labilithrix</taxon>
    </lineage>
</organism>
<evidence type="ECO:0000256" key="3">
    <source>
        <dbReference type="ARBA" id="ARBA00023125"/>
    </source>
</evidence>
<dbReference type="STRING" id="1391654.AKJ09_04196"/>
<dbReference type="KEGG" id="llu:AKJ09_04196"/>
<dbReference type="InterPro" id="IPR036390">
    <property type="entry name" value="WH_DNA-bd_sf"/>
</dbReference>
<protein>
    <submittedName>
        <fullName evidence="6">Transcriptional regulator, LysR family</fullName>
    </submittedName>
</protein>
<keyword evidence="7" id="KW-1185">Reference proteome</keyword>